<comment type="caution">
    <text evidence="2">The sequence shown here is derived from an EMBL/GenBank/DDBJ whole genome shotgun (WGS) entry which is preliminary data.</text>
</comment>
<feature type="compositionally biased region" description="Polar residues" evidence="1">
    <location>
        <begin position="1"/>
        <end position="10"/>
    </location>
</feature>
<accession>A0ABV6W243</accession>
<dbReference type="Pfam" id="PF19761">
    <property type="entry name" value="DUF6248"/>
    <property type="match status" value="1"/>
</dbReference>
<protein>
    <submittedName>
        <fullName evidence="2">DUF6248 family natural product biosynthesis protein</fullName>
    </submittedName>
</protein>
<evidence type="ECO:0000256" key="1">
    <source>
        <dbReference type="SAM" id="MobiDB-lite"/>
    </source>
</evidence>
<dbReference type="RefSeq" id="WP_380540598.1">
    <property type="nucleotide sequence ID" value="NZ_JBHFAB010000023.1"/>
</dbReference>
<gene>
    <name evidence="2" type="ORF">ACEZDE_26035</name>
</gene>
<evidence type="ECO:0000313" key="3">
    <source>
        <dbReference type="Proteomes" id="UP001592531"/>
    </source>
</evidence>
<keyword evidence="3" id="KW-1185">Reference proteome</keyword>
<name>A0ABV6W243_9ACTN</name>
<evidence type="ECO:0000313" key="2">
    <source>
        <dbReference type="EMBL" id="MFC1420071.1"/>
    </source>
</evidence>
<reference evidence="2 3" key="1">
    <citation type="submission" date="2024-09" db="EMBL/GenBank/DDBJ databases">
        <authorList>
            <person name="Lee S.D."/>
        </authorList>
    </citation>
    <scope>NUCLEOTIDE SEQUENCE [LARGE SCALE GENOMIC DNA]</scope>
    <source>
        <strain evidence="2 3">N8-3</strain>
    </source>
</reference>
<dbReference type="EMBL" id="JBHFAB010000023">
    <property type="protein sequence ID" value="MFC1420071.1"/>
    <property type="molecule type" value="Genomic_DNA"/>
</dbReference>
<dbReference type="Proteomes" id="UP001592531">
    <property type="component" value="Unassembled WGS sequence"/>
</dbReference>
<dbReference type="InterPro" id="IPR046215">
    <property type="entry name" value="DUF6248"/>
</dbReference>
<feature type="region of interest" description="Disordered" evidence="1">
    <location>
        <begin position="1"/>
        <end position="23"/>
    </location>
</feature>
<sequence length="164" mass="18258">MTPDSGSGTPASGPGCRSGSPMTPEQAEWVRANVWPAGWLRNYQHCPWPFIRCACQQGKSWDCMRTAHSSCAGEYPPQNESVIAADVVPHRHARLPEPYEHDAGGLRAGHADLAFVWLADRRCRHRCTCPCHTDPEFLHPLRGPQLAFALPESTTDREHHHAHP</sequence>
<organism evidence="2 3">
    <name type="scientific">Streptacidiphilus cavernicola</name>
    <dbReference type="NCBI Taxonomy" id="3342716"/>
    <lineage>
        <taxon>Bacteria</taxon>
        <taxon>Bacillati</taxon>
        <taxon>Actinomycetota</taxon>
        <taxon>Actinomycetes</taxon>
        <taxon>Kitasatosporales</taxon>
        <taxon>Streptomycetaceae</taxon>
        <taxon>Streptacidiphilus</taxon>
    </lineage>
</organism>
<proteinExistence type="predicted"/>